<dbReference type="InterPro" id="IPR011009">
    <property type="entry name" value="Kinase-like_dom_sf"/>
</dbReference>
<evidence type="ECO:0000256" key="3">
    <source>
        <dbReference type="ARBA" id="ARBA00022741"/>
    </source>
</evidence>
<feature type="binding site" evidence="6">
    <location>
        <position position="108"/>
    </location>
    <ligand>
        <name>ATP</name>
        <dbReference type="ChEBI" id="CHEBI:30616"/>
    </ligand>
</feature>
<dbReference type="PROSITE" id="PS50011">
    <property type="entry name" value="PROTEIN_KINASE_DOM"/>
    <property type="match status" value="1"/>
</dbReference>
<comment type="caution">
    <text evidence="8">The sequence shown here is derived from an EMBL/GenBank/DDBJ whole genome shotgun (WGS) entry which is preliminary data.</text>
</comment>
<dbReference type="Pfam" id="PF00069">
    <property type="entry name" value="Pkinase"/>
    <property type="match status" value="1"/>
</dbReference>
<keyword evidence="9" id="KW-1185">Reference proteome</keyword>
<dbReference type="GO" id="GO:0005524">
    <property type="term" value="F:ATP binding"/>
    <property type="evidence" value="ECO:0007669"/>
    <property type="project" value="UniProtKB-UniRule"/>
</dbReference>
<dbReference type="InterPro" id="IPR017441">
    <property type="entry name" value="Protein_kinase_ATP_BS"/>
</dbReference>
<feature type="domain" description="Protein kinase" evidence="7">
    <location>
        <begin position="1"/>
        <end position="188"/>
    </location>
</feature>
<dbReference type="Proteomes" id="UP000031668">
    <property type="component" value="Unassembled WGS sequence"/>
</dbReference>
<sequence length="188" mass="22016">MPLLALFPNQPDIEEEVSLNFTPEKRRRIYTFFPEVHSPKPDEKEHEDETIVNIEAIDDEDLKANPQQFTLITILGQGSYGKVGLASSQVYLVKKDSGYRQGEYFAMKSETECDQRLNEIYLQRYVTHLLCNYTLIMFTEEDVKFYLAEIAMALDHLHRCGIIYRDLKPEKCSFDNLVSFLRWMVMSN</sequence>
<dbReference type="Gene3D" id="3.30.200.20">
    <property type="entry name" value="Phosphorylase Kinase, domain 1"/>
    <property type="match status" value="1"/>
</dbReference>
<organism evidence="8 9">
    <name type="scientific">Thelohanellus kitauei</name>
    <name type="common">Myxosporean</name>
    <dbReference type="NCBI Taxonomy" id="669202"/>
    <lineage>
        <taxon>Eukaryota</taxon>
        <taxon>Metazoa</taxon>
        <taxon>Cnidaria</taxon>
        <taxon>Myxozoa</taxon>
        <taxon>Myxosporea</taxon>
        <taxon>Bivalvulida</taxon>
        <taxon>Platysporina</taxon>
        <taxon>Myxobolidae</taxon>
        <taxon>Thelohanellus</taxon>
    </lineage>
</organism>
<evidence type="ECO:0000256" key="6">
    <source>
        <dbReference type="PROSITE-ProRule" id="PRU10141"/>
    </source>
</evidence>
<proteinExistence type="predicted"/>
<dbReference type="GO" id="GO:0004674">
    <property type="term" value="F:protein serine/threonine kinase activity"/>
    <property type="evidence" value="ECO:0007669"/>
    <property type="project" value="UniProtKB-KW"/>
</dbReference>
<dbReference type="InterPro" id="IPR000719">
    <property type="entry name" value="Prot_kinase_dom"/>
</dbReference>
<keyword evidence="3 6" id="KW-0547">Nucleotide-binding</keyword>
<keyword evidence="2" id="KW-0808">Transferase</keyword>
<gene>
    <name evidence="8" type="ORF">RF11_00379</name>
</gene>
<dbReference type="PROSITE" id="PS00107">
    <property type="entry name" value="PROTEIN_KINASE_ATP"/>
    <property type="match status" value="1"/>
</dbReference>
<name>A0A0C2JP04_THEKT</name>
<dbReference type="SUPFAM" id="SSF56112">
    <property type="entry name" value="Protein kinase-like (PK-like)"/>
    <property type="match status" value="1"/>
</dbReference>
<evidence type="ECO:0000313" key="9">
    <source>
        <dbReference type="Proteomes" id="UP000031668"/>
    </source>
</evidence>
<dbReference type="OrthoDB" id="63267at2759"/>
<accession>A0A0C2JP04</accession>
<dbReference type="PANTHER" id="PTHR24351">
    <property type="entry name" value="RIBOSOMAL PROTEIN S6 KINASE"/>
    <property type="match status" value="1"/>
</dbReference>
<dbReference type="AlphaFoldDB" id="A0A0C2JP04"/>
<evidence type="ECO:0000313" key="8">
    <source>
        <dbReference type="EMBL" id="KII71083.1"/>
    </source>
</evidence>
<evidence type="ECO:0000256" key="2">
    <source>
        <dbReference type="ARBA" id="ARBA00022679"/>
    </source>
</evidence>
<evidence type="ECO:0000256" key="4">
    <source>
        <dbReference type="ARBA" id="ARBA00022777"/>
    </source>
</evidence>
<evidence type="ECO:0000256" key="1">
    <source>
        <dbReference type="ARBA" id="ARBA00022527"/>
    </source>
</evidence>
<protein>
    <submittedName>
        <fullName evidence="8">Ribosomal protein S6 kinase alpha-2</fullName>
    </submittedName>
</protein>
<dbReference type="EMBL" id="JWZT01001864">
    <property type="protein sequence ID" value="KII71083.1"/>
    <property type="molecule type" value="Genomic_DNA"/>
</dbReference>
<keyword evidence="5 6" id="KW-0067">ATP-binding</keyword>
<dbReference type="Gene3D" id="1.10.510.10">
    <property type="entry name" value="Transferase(Phosphotransferase) domain 1"/>
    <property type="match status" value="1"/>
</dbReference>
<keyword evidence="4 8" id="KW-0418">Kinase</keyword>
<reference evidence="8 9" key="1">
    <citation type="journal article" date="2014" name="Genome Biol. Evol.">
        <title>The genome of the myxosporean Thelohanellus kitauei shows adaptations to nutrient acquisition within its fish host.</title>
        <authorList>
            <person name="Yang Y."/>
            <person name="Xiong J."/>
            <person name="Zhou Z."/>
            <person name="Huo F."/>
            <person name="Miao W."/>
            <person name="Ran C."/>
            <person name="Liu Y."/>
            <person name="Zhang J."/>
            <person name="Feng J."/>
            <person name="Wang M."/>
            <person name="Wang M."/>
            <person name="Wang L."/>
            <person name="Yao B."/>
        </authorList>
    </citation>
    <scope>NUCLEOTIDE SEQUENCE [LARGE SCALE GENOMIC DNA]</scope>
    <source>
        <strain evidence="8">Wuqing</strain>
    </source>
</reference>
<evidence type="ECO:0000256" key="5">
    <source>
        <dbReference type="ARBA" id="ARBA00022840"/>
    </source>
</evidence>
<evidence type="ECO:0000259" key="7">
    <source>
        <dbReference type="PROSITE" id="PS50011"/>
    </source>
</evidence>
<keyword evidence="1" id="KW-0723">Serine/threonine-protein kinase</keyword>